<dbReference type="SUPFAM" id="SSF158472">
    <property type="entry name" value="HAMP domain-like"/>
    <property type="match status" value="1"/>
</dbReference>
<feature type="region of interest" description="Disordered" evidence="5">
    <location>
        <begin position="807"/>
        <end position="857"/>
    </location>
</feature>
<keyword evidence="3" id="KW-0807">Transducer</keyword>
<keyword evidence="6" id="KW-1133">Transmembrane helix</keyword>
<dbReference type="RefSeq" id="WP_138863491.1">
    <property type="nucleotide sequence ID" value="NZ_VCPC01000002.1"/>
</dbReference>
<dbReference type="PANTHER" id="PTHR43531:SF11">
    <property type="entry name" value="METHYL-ACCEPTING CHEMOTAXIS PROTEIN 3"/>
    <property type="match status" value="1"/>
</dbReference>
<evidence type="ECO:0000259" key="9">
    <source>
        <dbReference type="PROSITE" id="PS50885"/>
    </source>
</evidence>
<dbReference type="InterPro" id="IPR004090">
    <property type="entry name" value="Chemotax_Me-accpt_rcpt"/>
</dbReference>
<comment type="caution">
    <text evidence="10">The sequence shown here is derived from an EMBL/GenBank/DDBJ whole genome shotgun (WGS) entry which is preliminary data.</text>
</comment>
<dbReference type="SMART" id="SM00283">
    <property type="entry name" value="MA"/>
    <property type="match status" value="1"/>
</dbReference>
<organism evidence="10 11">
    <name type="scientific">Arenibacterium halophilum</name>
    <dbReference type="NCBI Taxonomy" id="2583821"/>
    <lineage>
        <taxon>Bacteria</taxon>
        <taxon>Pseudomonadati</taxon>
        <taxon>Pseudomonadota</taxon>
        <taxon>Alphaproteobacteria</taxon>
        <taxon>Rhodobacterales</taxon>
        <taxon>Paracoccaceae</taxon>
        <taxon>Arenibacterium</taxon>
    </lineage>
</organism>
<feature type="domain" description="HAMP" evidence="9">
    <location>
        <begin position="504"/>
        <end position="556"/>
    </location>
</feature>
<dbReference type="InterPro" id="IPR003660">
    <property type="entry name" value="HAMP_dom"/>
</dbReference>
<dbReference type="SUPFAM" id="SSF58104">
    <property type="entry name" value="Methyl-accepting chemotaxis protein (MCP) signaling domain"/>
    <property type="match status" value="1"/>
</dbReference>
<keyword evidence="11" id="KW-1185">Reference proteome</keyword>
<feature type="domain" description="T-SNARE coiled-coil homology" evidence="8">
    <location>
        <begin position="720"/>
        <end position="782"/>
    </location>
</feature>
<dbReference type="InterPro" id="IPR051310">
    <property type="entry name" value="MCP_chemotaxis"/>
</dbReference>
<evidence type="ECO:0000256" key="2">
    <source>
        <dbReference type="ARBA" id="ARBA00029447"/>
    </source>
</evidence>
<dbReference type="InterPro" id="IPR000727">
    <property type="entry name" value="T_SNARE_dom"/>
</dbReference>
<dbReference type="InterPro" id="IPR035965">
    <property type="entry name" value="PAS-like_dom_sf"/>
</dbReference>
<feature type="domain" description="HAMP" evidence="9">
    <location>
        <begin position="195"/>
        <end position="248"/>
    </location>
</feature>
<feature type="compositionally biased region" description="Basic and acidic residues" evidence="5">
    <location>
        <begin position="822"/>
        <end position="835"/>
    </location>
</feature>
<feature type="transmembrane region" description="Helical" evidence="6">
    <location>
        <begin position="171"/>
        <end position="198"/>
    </location>
</feature>
<dbReference type="EMBL" id="VCPC01000002">
    <property type="protein sequence ID" value="TMV12935.1"/>
    <property type="molecule type" value="Genomic_DNA"/>
</dbReference>
<proteinExistence type="inferred from homology"/>
<keyword evidence="6" id="KW-0472">Membrane</keyword>
<dbReference type="Pfam" id="PF00672">
    <property type="entry name" value="HAMP"/>
    <property type="match status" value="1"/>
</dbReference>
<dbReference type="Gene3D" id="6.10.340.10">
    <property type="match status" value="1"/>
</dbReference>
<evidence type="ECO:0000313" key="11">
    <source>
        <dbReference type="Proteomes" id="UP001191082"/>
    </source>
</evidence>
<dbReference type="Gene3D" id="1.10.287.950">
    <property type="entry name" value="Methyl-accepting chemotaxis protein"/>
    <property type="match status" value="1"/>
</dbReference>
<evidence type="ECO:0000256" key="3">
    <source>
        <dbReference type="PROSITE-ProRule" id="PRU00284"/>
    </source>
</evidence>
<feature type="domain" description="Methyl-accepting transducer" evidence="7">
    <location>
        <begin position="561"/>
        <end position="790"/>
    </location>
</feature>
<dbReference type="Proteomes" id="UP001191082">
    <property type="component" value="Unassembled WGS sequence"/>
</dbReference>
<dbReference type="PROSITE" id="PS50111">
    <property type="entry name" value="CHEMOTAXIS_TRANSDUC_2"/>
    <property type="match status" value="1"/>
</dbReference>
<dbReference type="SUPFAM" id="SSF55785">
    <property type="entry name" value="PYP-like sensor domain (PAS domain)"/>
    <property type="match status" value="1"/>
</dbReference>
<feature type="compositionally biased region" description="Polar residues" evidence="5">
    <location>
        <begin position="848"/>
        <end position="857"/>
    </location>
</feature>
<dbReference type="PANTHER" id="PTHR43531">
    <property type="entry name" value="PROTEIN ICFG"/>
    <property type="match status" value="1"/>
</dbReference>
<gene>
    <name evidence="10" type="ORF">FGK64_09060</name>
</gene>
<evidence type="ECO:0000259" key="7">
    <source>
        <dbReference type="PROSITE" id="PS50111"/>
    </source>
</evidence>
<feature type="coiled-coil region" evidence="4">
    <location>
        <begin position="485"/>
        <end position="512"/>
    </location>
</feature>
<dbReference type="PROSITE" id="PS50885">
    <property type="entry name" value="HAMP"/>
    <property type="match status" value="2"/>
</dbReference>
<dbReference type="Gene3D" id="3.30.450.20">
    <property type="entry name" value="PAS domain"/>
    <property type="match status" value="2"/>
</dbReference>
<evidence type="ECO:0000313" key="10">
    <source>
        <dbReference type="EMBL" id="TMV12935.1"/>
    </source>
</evidence>
<dbReference type="InterPro" id="IPR004089">
    <property type="entry name" value="MCPsignal_dom"/>
</dbReference>
<sequence length="857" mass="90785">MSMSKGGRKIGSIFFTIAIVITVVIASVVGTTSFIEMRSGAELSEEFVADMARLESTLVADNLAGAVKFGKVEPIQQTFYDIAHDSQGQVIGTLAMSADGTVLAVSDDGRQIEAGLVESAEQALASGEIATAQGGHWIAVPIRYGANNDVIGVISNAWSPEFLQERFNEKLVFALLMAGLASVLAIAAALFVFGRLIVRPLTQSRKVIVAISDSDYSVEISGEKRNDEIGDINRAVSVLRDKLAKAHAGQEEALFKSTAFMGCNSSIMIVDPDLVIRHANDKMYELFDNLSDAMAKMAPKLDIKNLVGQSAGVFHKNTQNIRSLLENQGGKPLSTIIKFGESRISLTISAIDSEDGVRAGYVLEWADITTNWYNGAVIDAIDANQMKADFDISGAFIAANAPFLEAVEASQDSLNGTKLSGIATPTDSGMTIDAVTRTVLESGAFAGKIKFQSKNGPVICSDGSLTCVRDHTGKPIRFLWLGRDVTTAENEIEAARAQRREAERNQTEVVEALRVGLSKLSGGDLTASIDKPFSGTYEELRGDYNRTVETLANALGEIAKNAENIHNEASEISSTADGLSRRTESTAATLEQTAAALDELTSSVNAAASGAARADEAVTAAKANAEDSGKVVLDTVSAMDQIAESSDRITSIIKVIDDIAFQTNLLALNAGVEAARAGDAGRGFAVVASEVRALAQRSSDAAREINDLIAKSGTQVKTGVDLVGRTGKALQQIVESVSEISSLVSDIATSSRQQSASLSEINSSVADLDQSTQQNAARLEETTAASESLRNDSVKLVDTVSHFKISSSTRETNGVVSGANRQPRDTNRSGHEASETRAPAPKRVVGAQATSAQWEDF</sequence>
<keyword evidence="6" id="KW-0812">Transmembrane</keyword>
<evidence type="ECO:0000259" key="8">
    <source>
        <dbReference type="PROSITE" id="PS50192"/>
    </source>
</evidence>
<comment type="similarity">
    <text evidence="2">Belongs to the methyl-accepting chemotaxis (MCP) protein family.</text>
</comment>
<accession>A0ABY2XAQ5</accession>
<name>A0ABY2XAQ5_9RHOB</name>
<feature type="transmembrane region" description="Helical" evidence="6">
    <location>
        <begin position="12"/>
        <end position="35"/>
    </location>
</feature>
<evidence type="ECO:0000256" key="5">
    <source>
        <dbReference type="SAM" id="MobiDB-lite"/>
    </source>
</evidence>
<keyword evidence="4" id="KW-0175">Coiled coil</keyword>
<evidence type="ECO:0000256" key="6">
    <source>
        <dbReference type="SAM" id="Phobius"/>
    </source>
</evidence>
<dbReference type="Pfam" id="PF00015">
    <property type="entry name" value="MCPsignal"/>
    <property type="match status" value="1"/>
</dbReference>
<evidence type="ECO:0000256" key="1">
    <source>
        <dbReference type="ARBA" id="ARBA00022500"/>
    </source>
</evidence>
<dbReference type="SMART" id="SM00304">
    <property type="entry name" value="HAMP"/>
    <property type="match status" value="2"/>
</dbReference>
<dbReference type="PRINTS" id="PR00260">
    <property type="entry name" value="CHEMTRNSDUCR"/>
</dbReference>
<dbReference type="CDD" id="cd11386">
    <property type="entry name" value="MCP_signal"/>
    <property type="match status" value="1"/>
</dbReference>
<keyword evidence="1" id="KW-0145">Chemotaxis</keyword>
<reference evidence="10 11" key="1">
    <citation type="submission" date="2019-05" db="EMBL/GenBank/DDBJ databases">
        <title>Marivita sp. nov. isolated from sea sediment.</title>
        <authorList>
            <person name="Kim W."/>
        </authorList>
    </citation>
    <scope>NUCLEOTIDE SEQUENCE [LARGE SCALE GENOMIC DNA]</scope>
    <source>
        <strain evidence="10 11">CAU 1492</strain>
    </source>
</reference>
<evidence type="ECO:0000256" key="4">
    <source>
        <dbReference type="SAM" id="Coils"/>
    </source>
</evidence>
<protein>
    <submittedName>
        <fullName evidence="10">HAMP domain-containing protein</fullName>
    </submittedName>
</protein>
<dbReference type="PROSITE" id="PS50192">
    <property type="entry name" value="T_SNARE"/>
    <property type="match status" value="1"/>
</dbReference>